<evidence type="ECO:0000256" key="6">
    <source>
        <dbReference type="HAMAP-Rule" id="MF_01894"/>
    </source>
</evidence>
<comment type="subunit">
    <text evidence="6">Homodimer.</text>
</comment>
<feature type="coiled-coil region" evidence="6">
    <location>
        <begin position="827"/>
        <end position="945"/>
    </location>
</feature>
<dbReference type="HAMAP" id="MF_01894">
    <property type="entry name" value="Smc_prok"/>
    <property type="match status" value="1"/>
</dbReference>
<keyword evidence="2 6" id="KW-0547">Nucleotide-binding</keyword>
<dbReference type="SUPFAM" id="SSF75553">
    <property type="entry name" value="Smc hinge domain"/>
    <property type="match status" value="1"/>
</dbReference>
<reference evidence="9 10" key="1">
    <citation type="submission" date="2010-12" db="EMBL/GenBank/DDBJ databases">
        <title>Complete sequence of Ethanoligenens harbinense YUAN-3.</title>
        <authorList>
            <person name="Lucas S."/>
            <person name="Copeland A."/>
            <person name="Lapidus A."/>
            <person name="Cheng J.-F."/>
            <person name="Bruce D."/>
            <person name="Goodwin L."/>
            <person name="Pitluck S."/>
            <person name="Chertkov O."/>
            <person name="Misra M."/>
            <person name="Detter J.C."/>
            <person name="Han C."/>
            <person name="Tapia R."/>
            <person name="Land M."/>
            <person name="Hauser L."/>
            <person name="Jeffries C."/>
            <person name="Kyrpides N."/>
            <person name="Ivanova N."/>
            <person name="Mikhailova N."/>
            <person name="Wang A."/>
            <person name="Mouttaki H."/>
            <person name="He Z."/>
            <person name="Zhou J."/>
            <person name="Hemme C.L."/>
            <person name="Woyke T."/>
        </authorList>
    </citation>
    <scope>NUCLEOTIDE SEQUENCE [LARGE SCALE GENOMIC DNA]</scope>
    <source>
        <strain evidence="10">DSM 18485 / JCM 12961 / CGMCC 1.5033 / YUAN-3</strain>
    </source>
</reference>
<dbReference type="Proteomes" id="UP000001551">
    <property type="component" value="Chromosome"/>
</dbReference>
<dbReference type="NCBIfam" id="TIGR02168">
    <property type="entry name" value="SMC_prok_B"/>
    <property type="match status" value="1"/>
</dbReference>
<dbReference type="InterPro" id="IPR024704">
    <property type="entry name" value="SMC"/>
</dbReference>
<evidence type="ECO:0000256" key="2">
    <source>
        <dbReference type="ARBA" id="ARBA00022741"/>
    </source>
</evidence>
<dbReference type="EMBL" id="CP002400">
    <property type="protein sequence ID" value="ADU25906.1"/>
    <property type="molecule type" value="Genomic_DNA"/>
</dbReference>
<dbReference type="InterPro" id="IPR011890">
    <property type="entry name" value="SMC_prok"/>
</dbReference>
<dbReference type="GO" id="GO:0007059">
    <property type="term" value="P:chromosome segregation"/>
    <property type="evidence" value="ECO:0007669"/>
    <property type="project" value="UniProtKB-UniRule"/>
</dbReference>
<evidence type="ECO:0000256" key="5">
    <source>
        <dbReference type="ARBA" id="ARBA00023125"/>
    </source>
</evidence>
<keyword evidence="1 6" id="KW-0963">Cytoplasm</keyword>
<feature type="compositionally biased region" description="Basic and acidic residues" evidence="7">
    <location>
        <begin position="315"/>
        <end position="333"/>
    </location>
</feature>
<comment type="domain">
    <text evidence="6">Contains large globular domains required for ATP hydrolysis at each terminus and a third globular domain forming a flexible hinge near the middle of the molecule. These domains are separated by coiled-coil structures.</text>
</comment>
<evidence type="ECO:0000256" key="7">
    <source>
        <dbReference type="SAM" id="MobiDB-lite"/>
    </source>
</evidence>
<dbReference type="GO" id="GO:0006260">
    <property type="term" value="P:DNA replication"/>
    <property type="evidence" value="ECO:0007669"/>
    <property type="project" value="UniProtKB-UniRule"/>
</dbReference>
<dbReference type="GO" id="GO:0007062">
    <property type="term" value="P:sister chromatid cohesion"/>
    <property type="evidence" value="ECO:0007669"/>
    <property type="project" value="InterPro"/>
</dbReference>
<comment type="function">
    <text evidence="6">Required for chromosome condensation and partitioning.</text>
</comment>
<feature type="region of interest" description="Disordered" evidence="7">
    <location>
        <begin position="315"/>
        <end position="338"/>
    </location>
</feature>
<dbReference type="Gene3D" id="3.40.50.300">
    <property type="entry name" value="P-loop containing nucleotide triphosphate hydrolases"/>
    <property type="match status" value="2"/>
</dbReference>
<accession>E6U7X4</accession>
<dbReference type="GO" id="GO:0005694">
    <property type="term" value="C:chromosome"/>
    <property type="evidence" value="ECO:0007669"/>
    <property type="project" value="InterPro"/>
</dbReference>
<feature type="domain" description="SMC hinge" evidence="8">
    <location>
        <begin position="523"/>
        <end position="639"/>
    </location>
</feature>
<evidence type="ECO:0000256" key="1">
    <source>
        <dbReference type="ARBA" id="ARBA00022490"/>
    </source>
</evidence>
<dbReference type="Pfam" id="PF06470">
    <property type="entry name" value="SMC_hinge"/>
    <property type="match status" value="1"/>
</dbReference>
<dbReference type="PIRSF" id="PIRSF005719">
    <property type="entry name" value="SMC"/>
    <property type="match status" value="1"/>
</dbReference>
<comment type="similarity">
    <text evidence="6">Belongs to the SMC family.</text>
</comment>
<dbReference type="SMART" id="SM00968">
    <property type="entry name" value="SMC_hinge"/>
    <property type="match status" value="1"/>
</dbReference>
<gene>
    <name evidence="6" type="primary">smc</name>
    <name evidence="9" type="ordered locus">Ethha_0320</name>
</gene>
<dbReference type="eggNOG" id="COG1196">
    <property type="taxonomic scope" value="Bacteria"/>
</dbReference>
<keyword evidence="4 6" id="KW-0175">Coiled coil</keyword>
<dbReference type="InterPro" id="IPR036277">
    <property type="entry name" value="SMC_hinge_sf"/>
</dbReference>
<dbReference type="Gene3D" id="3.30.70.1620">
    <property type="match status" value="1"/>
</dbReference>
<dbReference type="InterPro" id="IPR003395">
    <property type="entry name" value="RecF/RecN/SMC_N"/>
</dbReference>
<organism evidence="9 10">
    <name type="scientific">Ethanoligenens harbinense (strain DSM 18485 / JCM 12961 / CGMCC 1.5033 / YUAN-3)</name>
    <dbReference type="NCBI Taxonomy" id="663278"/>
    <lineage>
        <taxon>Bacteria</taxon>
        <taxon>Bacillati</taxon>
        <taxon>Bacillota</taxon>
        <taxon>Clostridia</taxon>
        <taxon>Eubacteriales</taxon>
        <taxon>Oscillospiraceae</taxon>
        <taxon>Ethanoligenens</taxon>
    </lineage>
</organism>
<feature type="binding site" evidence="6">
    <location>
        <begin position="32"/>
        <end position="39"/>
    </location>
    <ligand>
        <name>ATP</name>
        <dbReference type="ChEBI" id="CHEBI:30616"/>
    </ligand>
</feature>
<dbReference type="InterPro" id="IPR010935">
    <property type="entry name" value="SMC_hinge"/>
</dbReference>
<dbReference type="AlphaFoldDB" id="E6U7X4"/>
<name>E6U7X4_ETHHY</name>
<evidence type="ECO:0000313" key="10">
    <source>
        <dbReference type="Proteomes" id="UP000001551"/>
    </source>
</evidence>
<feature type="coiled-coil region" evidence="6">
    <location>
        <begin position="673"/>
        <end position="798"/>
    </location>
</feature>
<dbReference type="Gene3D" id="1.20.1060.20">
    <property type="match status" value="1"/>
</dbReference>
<sequence length="1193" mass="132209">MYLKSLTIQGFKSFPDKTVLTFGPGITAVVGPNGSGKSNISDAIRWVLGEMSVKSLRGGKMEDVIFGGTPVRRPLGYAEVSLTVDNSDHALPVESEEVTVTRRYYRSGESEYRLGGAQVRLRDIYELFMDTGLGHDGYAVISQGRIAEIVGARSEDRREIFEEAAGIAKFRFRKAEAERRLASTEENLVRLRDILSELEARVGPLKEQAEKAKRYLTLAEEKRTLEVGLWLHLLDVRREELRAGENKLEIARARHDELERKLDTVERTIDEAYMQGQKAAAEADRLRGEAAAREQEAVQCEAQAALCEGDAARADRTRAEVEEEHARNERSGSEDESGLAALQTELNEKQDALVGLRETLEACECDVRALTEEGDAQAAKTREASARLAQVRARLAGLGQRKSAAQAAAESAAARVEEIGLSAADRERRREQAATMLVDAQARLVKARETVQALENAVQGCTLKQDARRQKLAKEQERVRALSLRAGERAQRAAMLAEMEKNLEGFAHSVKLVVRESRRGSLRGILGPVSQLLSAPAEVAVAVETALGASAQHIVVENEENAKDAIRFLQRAEGGRATFLPLTSVRGGLLDAREIAGCAGYVGIASELVSFEERFREVAEHLLGRTVVARDLDSAVTMAKRFRYRFRIVTLDGQQVNAGGSLTGGSRRAGAGLVSRQAEITRLEEEARVLQAQLAEAEQAERRAKESLAAVEAEANGARGEQARAKEAAIRLEGEEKRLAEQADLLGADMRSLEEERRACMDKTAALRAQAQAVEEQMAACEQEAEQAEQALAACGVEGEALAAKREEQTARLTDIRLRQLGGEKDVQAVKQRIEALEAHRSEKKAHAETLALRMHTLEEEAREARERAQAQTAQAEVLRAKAADCRREAEQRAGEREDLERRTVELRAGSRALAEEKENMSRELARLEERKVTLQNSYDALIAKLWEEYELTRSQAEKEVPRVERPDEAEKRLNTLRHDIKALGSVNLAAIDEYREVEERYTFMKTQTDDVERSKAELETLIRGLTGEMRAQFSKKFAEINGHFASIFVELFGGGRAWLELTDPQDVLGCGIEIHVQPPGKIIKNLASLSGGEQAFVAIALYFALLKVRPSPFCVLDEIEAALDEQNVVRYASYLRRLCGSTQFIVITHRRGTMDEADILYGVTMQDQGVSKLLTLHLDELMERLGLEQKRG</sequence>
<evidence type="ECO:0000256" key="3">
    <source>
        <dbReference type="ARBA" id="ARBA00022840"/>
    </source>
</evidence>
<dbReference type="KEGG" id="eha:Ethha_0320"/>
<dbReference type="PANTHER" id="PTHR43977">
    <property type="entry name" value="STRUCTURAL MAINTENANCE OF CHROMOSOMES PROTEIN 3"/>
    <property type="match status" value="1"/>
</dbReference>
<evidence type="ECO:0000313" key="9">
    <source>
        <dbReference type="EMBL" id="ADU25906.1"/>
    </source>
</evidence>
<dbReference type="InterPro" id="IPR027417">
    <property type="entry name" value="P-loop_NTPase"/>
</dbReference>
<feature type="coiled-coil region" evidence="6">
    <location>
        <begin position="339"/>
        <end position="373"/>
    </location>
</feature>
<dbReference type="GO" id="GO:0005524">
    <property type="term" value="F:ATP binding"/>
    <property type="evidence" value="ECO:0007669"/>
    <property type="project" value="UniProtKB-UniRule"/>
</dbReference>
<dbReference type="STRING" id="663278.Ethha_0320"/>
<dbReference type="RefSeq" id="WP_013484287.1">
    <property type="nucleotide sequence ID" value="NC_014828.1"/>
</dbReference>
<dbReference type="GO" id="GO:0016887">
    <property type="term" value="F:ATP hydrolysis activity"/>
    <property type="evidence" value="ECO:0007669"/>
    <property type="project" value="InterPro"/>
</dbReference>
<dbReference type="Pfam" id="PF02463">
    <property type="entry name" value="SMC_N"/>
    <property type="match status" value="1"/>
</dbReference>
<dbReference type="GO" id="GO:0005737">
    <property type="term" value="C:cytoplasm"/>
    <property type="evidence" value="ECO:0007669"/>
    <property type="project" value="UniProtKB-SubCell"/>
</dbReference>
<dbReference type="GO" id="GO:0030261">
    <property type="term" value="P:chromosome condensation"/>
    <property type="evidence" value="ECO:0007669"/>
    <property type="project" value="InterPro"/>
</dbReference>
<keyword evidence="3 6" id="KW-0067">ATP-binding</keyword>
<keyword evidence="5 6" id="KW-0238">DNA-binding</keyword>
<evidence type="ECO:0000256" key="4">
    <source>
        <dbReference type="ARBA" id="ARBA00023054"/>
    </source>
</evidence>
<keyword evidence="10" id="KW-1185">Reference proteome</keyword>
<protein>
    <recommendedName>
        <fullName evidence="6">Chromosome partition protein Smc</fullName>
    </recommendedName>
</protein>
<dbReference type="GO" id="GO:0003677">
    <property type="term" value="F:DNA binding"/>
    <property type="evidence" value="ECO:0007669"/>
    <property type="project" value="UniProtKB-UniRule"/>
</dbReference>
<feature type="coiled-coil region" evidence="6">
    <location>
        <begin position="167"/>
        <end position="201"/>
    </location>
</feature>
<dbReference type="Gene3D" id="6.10.140.1720">
    <property type="match status" value="1"/>
</dbReference>
<comment type="subcellular location">
    <subcellularLocation>
        <location evidence="6">Cytoplasm</location>
    </subcellularLocation>
</comment>
<evidence type="ECO:0000259" key="8">
    <source>
        <dbReference type="SMART" id="SM00968"/>
    </source>
</evidence>
<dbReference type="HOGENOM" id="CLU_001042_2_2_9"/>
<dbReference type="SUPFAM" id="SSF52540">
    <property type="entry name" value="P-loop containing nucleoside triphosphate hydrolases"/>
    <property type="match status" value="1"/>
</dbReference>
<feature type="coiled-coil region" evidence="6">
    <location>
        <begin position="241"/>
        <end position="303"/>
    </location>
</feature>
<proteinExistence type="inferred from homology"/>